<reference evidence="3" key="1">
    <citation type="submission" date="2017-04" db="EMBL/GenBank/DDBJ databases">
        <title>Function of individual gut microbiota members based on whole genome sequencing of pure cultures obtained from chicken caecum.</title>
        <authorList>
            <person name="Medvecky M."/>
            <person name="Cejkova D."/>
            <person name="Polansky O."/>
            <person name="Karasova D."/>
            <person name="Kubasova T."/>
            <person name="Cizek A."/>
            <person name="Rychlik I."/>
        </authorList>
    </citation>
    <scope>NUCLEOTIDE SEQUENCE [LARGE SCALE GENOMIC DNA]</scope>
    <source>
        <strain evidence="3">An149</strain>
    </source>
</reference>
<dbReference type="GO" id="GO:0003824">
    <property type="term" value="F:catalytic activity"/>
    <property type="evidence" value="ECO:0007669"/>
    <property type="project" value="InterPro"/>
</dbReference>
<sequence>MLKNKKIGIGITGSFCSLKKTMYVLNELVKQKCDIYVFVSEKIENCDTRFDRAKELIAEIEKMINRKVIDDVVSAEVFGPKTPLDIMLVMPCSGNTLAKLTYGINDNAVTMACKSTLRNEKNVVLAIATNDALSNSGKNIMQILNTKHFYLVPMYQDDCIKKPNSMLFDENLVIQTLVNALNYKQLQPVFEGCKD</sequence>
<dbReference type="RefSeq" id="WP_087255517.1">
    <property type="nucleotide sequence ID" value="NZ_CAJFOD010000118.1"/>
</dbReference>
<dbReference type="Gene3D" id="3.40.50.1950">
    <property type="entry name" value="Flavin prenyltransferase-like"/>
    <property type="match status" value="1"/>
</dbReference>
<name>A0A1Y4QK50_9FIRM</name>
<comment type="caution">
    <text evidence="2">The sequence shown here is derived from an EMBL/GenBank/DDBJ whole genome shotgun (WGS) entry which is preliminary data.</text>
</comment>
<dbReference type="InterPro" id="IPR003382">
    <property type="entry name" value="Flavoprotein"/>
</dbReference>
<dbReference type="Pfam" id="PF02441">
    <property type="entry name" value="Flavoprotein"/>
    <property type="match status" value="1"/>
</dbReference>
<dbReference type="AlphaFoldDB" id="A0A1Y4QK50"/>
<dbReference type="SUPFAM" id="SSF52507">
    <property type="entry name" value="Homo-oligomeric flavin-containing Cys decarboxylases, HFCD"/>
    <property type="match status" value="1"/>
</dbReference>
<evidence type="ECO:0000259" key="1">
    <source>
        <dbReference type="Pfam" id="PF02441"/>
    </source>
</evidence>
<dbReference type="NCBIfam" id="NF006161">
    <property type="entry name" value="PRK08305.1"/>
    <property type="match status" value="1"/>
</dbReference>
<dbReference type="EMBL" id="NFLB01000004">
    <property type="protein sequence ID" value="OUQ05675.1"/>
    <property type="molecule type" value="Genomic_DNA"/>
</dbReference>
<dbReference type="Proteomes" id="UP000196258">
    <property type="component" value="Unassembled WGS sequence"/>
</dbReference>
<proteinExistence type="predicted"/>
<evidence type="ECO:0000313" key="3">
    <source>
        <dbReference type="Proteomes" id="UP000196258"/>
    </source>
</evidence>
<gene>
    <name evidence="2" type="ORF">B5E91_04490</name>
</gene>
<accession>A0A1Y4QK50</accession>
<evidence type="ECO:0000313" key="2">
    <source>
        <dbReference type="EMBL" id="OUQ05675.1"/>
    </source>
</evidence>
<dbReference type="InterPro" id="IPR036551">
    <property type="entry name" value="Flavin_trans-like"/>
</dbReference>
<protein>
    <submittedName>
        <fullName evidence="2">Dipicolinate synthase subunit B</fullName>
    </submittedName>
</protein>
<feature type="domain" description="Flavoprotein" evidence="1">
    <location>
        <begin position="5"/>
        <end position="159"/>
    </location>
</feature>
<organism evidence="2 3">
    <name type="scientific">Thomasclavelia spiroformis</name>
    <dbReference type="NCBI Taxonomy" id="29348"/>
    <lineage>
        <taxon>Bacteria</taxon>
        <taxon>Bacillati</taxon>
        <taxon>Bacillota</taxon>
        <taxon>Erysipelotrichia</taxon>
        <taxon>Erysipelotrichales</taxon>
        <taxon>Coprobacillaceae</taxon>
        <taxon>Thomasclavelia</taxon>
    </lineage>
</organism>